<gene>
    <name evidence="3" type="ORF">FKB36_07280</name>
</gene>
<dbReference type="EMBL" id="VHLL01000003">
    <property type="protein sequence ID" value="MCT8337301.1"/>
    <property type="molecule type" value="Genomic_DNA"/>
</dbReference>
<dbReference type="InterPro" id="IPR005471">
    <property type="entry name" value="Tscrpt_reg_IclR_N"/>
</dbReference>
<dbReference type="Proteomes" id="UP001065682">
    <property type="component" value="Unassembled WGS sequence"/>
</dbReference>
<dbReference type="Gene3D" id="1.10.10.10">
    <property type="entry name" value="Winged helix-like DNA-binding domain superfamily/Winged helix DNA-binding domain"/>
    <property type="match status" value="1"/>
</dbReference>
<feature type="domain" description="Polymerase nucleotidyl transferase" evidence="1">
    <location>
        <begin position="190"/>
        <end position="219"/>
    </location>
</feature>
<comment type="caution">
    <text evidence="3">The sequence shown here is derived from an EMBL/GenBank/DDBJ whole genome shotgun (WGS) entry which is preliminary data.</text>
</comment>
<evidence type="ECO:0000259" key="2">
    <source>
        <dbReference type="Pfam" id="PF09339"/>
    </source>
</evidence>
<dbReference type="InterPro" id="IPR002934">
    <property type="entry name" value="Polymerase_NTP_transf_dom"/>
</dbReference>
<dbReference type="AlphaFoldDB" id="A0A9E5DFL4"/>
<evidence type="ECO:0000259" key="1">
    <source>
        <dbReference type="Pfam" id="PF01909"/>
    </source>
</evidence>
<dbReference type="InterPro" id="IPR036390">
    <property type="entry name" value="WH_DNA-bd_sf"/>
</dbReference>
<sequence length="278" mass="30643">MGEAPRINVTLRQPRRLPHGAVRRVYISTARKLRCGSLCQGIPEVRGNFWAVGPGTCPRSSPRRCFQVRNILFPDRKHFVSGTETISSRSRNSMEKSVLSELFKTEERIRILWYVAERSPVTATAVAAATGTSKALVSRYLRLLARSGFCTQRGREYIWSGNAQSLAVKRLLNIDLLVAAVPLPEWARGVGVYGSYAEGTNTADSDLDLWVLVDEYTPDLEVPAARVGRSAGAAVGTEANLLILTPDRLSDLRETDRPFYTSLVRSSVTLGGASIDIY</sequence>
<dbReference type="Pfam" id="PF09339">
    <property type="entry name" value="HTH_IclR"/>
    <property type="match status" value="1"/>
</dbReference>
<dbReference type="InterPro" id="IPR043519">
    <property type="entry name" value="NT_sf"/>
</dbReference>
<name>A0A9E5DFL4_9EURY</name>
<feature type="domain" description="HTH iclR-type" evidence="2">
    <location>
        <begin position="110"/>
        <end position="153"/>
    </location>
</feature>
<dbReference type="InterPro" id="IPR036388">
    <property type="entry name" value="WH-like_DNA-bd_sf"/>
</dbReference>
<proteinExistence type="predicted"/>
<dbReference type="CDD" id="cd05403">
    <property type="entry name" value="NT_KNTase_like"/>
    <property type="match status" value="1"/>
</dbReference>
<dbReference type="Pfam" id="PF01909">
    <property type="entry name" value="NTP_transf_2"/>
    <property type="match status" value="1"/>
</dbReference>
<keyword evidence="4" id="KW-1185">Reference proteome</keyword>
<evidence type="ECO:0000313" key="3">
    <source>
        <dbReference type="EMBL" id="MCT8337301.1"/>
    </source>
</evidence>
<dbReference type="SUPFAM" id="SSF46785">
    <property type="entry name" value="Winged helix' DNA-binding domain"/>
    <property type="match status" value="1"/>
</dbReference>
<organism evidence="3 4">
    <name type="scientific">Methanoculleus formosensis</name>
    <dbReference type="NCBI Taxonomy" id="2590886"/>
    <lineage>
        <taxon>Archaea</taxon>
        <taxon>Methanobacteriati</taxon>
        <taxon>Methanobacteriota</taxon>
        <taxon>Stenosarchaea group</taxon>
        <taxon>Methanomicrobia</taxon>
        <taxon>Methanomicrobiales</taxon>
        <taxon>Methanomicrobiaceae</taxon>
        <taxon>Methanoculleus</taxon>
    </lineage>
</organism>
<dbReference type="GO" id="GO:0003677">
    <property type="term" value="F:DNA binding"/>
    <property type="evidence" value="ECO:0007669"/>
    <property type="project" value="InterPro"/>
</dbReference>
<evidence type="ECO:0000313" key="4">
    <source>
        <dbReference type="Proteomes" id="UP001065682"/>
    </source>
</evidence>
<accession>A0A9E5DFL4</accession>
<protein>
    <submittedName>
        <fullName evidence="3">Nucleotidyltransferase domain-containing protein</fullName>
    </submittedName>
</protein>
<reference evidence="3" key="1">
    <citation type="submission" date="2019-06" db="EMBL/GenBank/DDBJ databases">
        <title>Methanoculleus strain from Tamsui River, Taipei, Taiwan.</title>
        <authorList>
            <person name="You Y.-T."/>
            <person name="Chen S.-C."/>
            <person name="Lai S.-J."/>
            <person name="Lee Y.-C."/>
            <person name="Lai M.-C."/>
        </authorList>
    </citation>
    <scope>NUCLEOTIDE SEQUENCE</scope>
    <source>
        <strain evidence="3">Afa-1</strain>
    </source>
</reference>
<dbReference type="SUPFAM" id="SSF81301">
    <property type="entry name" value="Nucleotidyltransferase"/>
    <property type="match status" value="1"/>
</dbReference>
<dbReference type="Gene3D" id="3.30.460.10">
    <property type="entry name" value="Beta Polymerase, domain 2"/>
    <property type="match status" value="1"/>
</dbReference>
<dbReference type="GO" id="GO:0016779">
    <property type="term" value="F:nucleotidyltransferase activity"/>
    <property type="evidence" value="ECO:0007669"/>
    <property type="project" value="InterPro"/>
</dbReference>
<dbReference type="GO" id="GO:0006355">
    <property type="term" value="P:regulation of DNA-templated transcription"/>
    <property type="evidence" value="ECO:0007669"/>
    <property type="project" value="InterPro"/>
</dbReference>